<evidence type="ECO:0000256" key="2">
    <source>
        <dbReference type="ARBA" id="ARBA00007727"/>
    </source>
</evidence>
<dbReference type="PANTHER" id="PTHR32285">
    <property type="entry name" value="PROTEIN TRICHOME BIREFRINGENCE-LIKE 9-RELATED"/>
    <property type="match status" value="1"/>
</dbReference>
<keyword evidence="6" id="KW-0472">Membrane</keyword>
<feature type="chain" id="PRO_5046970027" description="Trichome birefringence-like N-terminal domain-containing protein" evidence="7">
    <location>
        <begin position="26"/>
        <end position="375"/>
    </location>
</feature>
<evidence type="ECO:0000313" key="10">
    <source>
        <dbReference type="EMBL" id="KAJ6348909.1"/>
    </source>
</evidence>
<evidence type="ECO:0000259" key="8">
    <source>
        <dbReference type="Pfam" id="PF13839"/>
    </source>
</evidence>
<keyword evidence="7" id="KW-0732">Signal</keyword>
<evidence type="ECO:0000259" key="9">
    <source>
        <dbReference type="Pfam" id="PF14416"/>
    </source>
</evidence>
<comment type="subcellular location">
    <subcellularLocation>
        <location evidence="1">Membrane</location>
        <topology evidence="1">Single-pass membrane protein</topology>
    </subcellularLocation>
</comment>
<keyword evidence="11" id="KW-1185">Reference proteome</keyword>
<evidence type="ECO:0000256" key="1">
    <source>
        <dbReference type="ARBA" id="ARBA00004167"/>
    </source>
</evidence>
<evidence type="ECO:0000313" key="11">
    <source>
        <dbReference type="Proteomes" id="UP001141253"/>
    </source>
</evidence>
<dbReference type="Pfam" id="PF13839">
    <property type="entry name" value="PC-Esterase"/>
    <property type="match status" value="1"/>
</dbReference>
<feature type="domain" description="Trichome birefringence-like C-terminal" evidence="8">
    <location>
        <begin position="103"/>
        <end position="366"/>
    </location>
</feature>
<reference evidence="10" key="1">
    <citation type="submission" date="2022-10" db="EMBL/GenBank/DDBJ databases">
        <authorList>
            <person name="Hyden B.L."/>
            <person name="Feng K."/>
            <person name="Yates T."/>
            <person name="Jawdy S."/>
            <person name="Smart L.B."/>
            <person name="Muchero W."/>
        </authorList>
    </citation>
    <scope>NUCLEOTIDE SEQUENCE</scope>
    <source>
        <tissue evidence="10">Shoot tip</tissue>
    </source>
</reference>
<dbReference type="Proteomes" id="UP001141253">
    <property type="component" value="Chromosome 19"/>
</dbReference>
<dbReference type="InterPro" id="IPR026057">
    <property type="entry name" value="TBL_C"/>
</dbReference>
<dbReference type="InterPro" id="IPR025846">
    <property type="entry name" value="TBL_N"/>
</dbReference>
<feature type="domain" description="Trichome birefringence-like N-terminal" evidence="9">
    <location>
        <begin position="51"/>
        <end position="102"/>
    </location>
</feature>
<proteinExistence type="inferred from homology"/>
<feature type="signal peptide" evidence="7">
    <location>
        <begin position="1"/>
        <end position="25"/>
    </location>
</feature>
<evidence type="ECO:0008006" key="12">
    <source>
        <dbReference type="Google" id="ProtNLM"/>
    </source>
</evidence>
<dbReference type="PANTHER" id="PTHR32285:SF71">
    <property type="entry name" value="PROTEIN TRICHOME BIREFRINGENCE-LIKE 39"/>
    <property type="match status" value="1"/>
</dbReference>
<comment type="caution">
    <text evidence="10">The sequence shown here is derived from an EMBL/GenBank/DDBJ whole genome shotgun (WGS) entry which is preliminary data.</text>
</comment>
<dbReference type="InterPro" id="IPR029962">
    <property type="entry name" value="TBL"/>
</dbReference>
<keyword evidence="3" id="KW-0812">Transmembrane</keyword>
<keyword evidence="4" id="KW-0735">Signal-anchor</keyword>
<evidence type="ECO:0000256" key="6">
    <source>
        <dbReference type="ARBA" id="ARBA00023136"/>
    </source>
</evidence>
<comment type="similarity">
    <text evidence="2">Belongs to the PC-esterase family. TBL subfamily.</text>
</comment>
<evidence type="ECO:0000256" key="3">
    <source>
        <dbReference type="ARBA" id="ARBA00022692"/>
    </source>
</evidence>
<gene>
    <name evidence="10" type="ORF">OIU77_006490</name>
</gene>
<dbReference type="EMBL" id="JAPFFI010000018">
    <property type="protein sequence ID" value="KAJ6348909.1"/>
    <property type="molecule type" value="Genomic_DNA"/>
</dbReference>
<sequence length="375" mass="43311">MAIFFKPMFLSLFLLIFSYRTATEASKVTQSFSFNSTFSNGTGKARELAGKCNWFSGKWVFDPKYPLYDSNCPFIDPQFNCQKYGRPDSYYLKYRWQPFACDLPRFNGLYFLEKWRGKKIMFVGDSLSLNQWTSLSCLIHSWVPNSKYTVFRTDVLSSVTFEDYGVKILLYRTTYLVDLVNDKAGRVLKLDSINNGKAWLGMDMLIFNTWHWWTHTGRSQPWDYIQEGNKLYKDMNRLVAFYKGLTTWARWVNQNVDPSKTKVFFQDISPTHYVGRDWNEPSKSCSGATQPFFGTRYPAGTPVAWAVVNKVLSRVTKPVYLLDVTTLSQYRKDAHPSQYGGDGGGTDCSHWCLPGLPDTWNQLLYAALFQLIGID</sequence>
<protein>
    <recommendedName>
        <fullName evidence="12">Trichome birefringence-like N-terminal domain-containing protein</fullName>
    </recommendedName>
</protein>
<accession>A0ABQ9AKV1</accession>
<evidence type="ECO:0000256" key="7">
    <source>
        <dbReference type="SAM" id="SignalP"/>
    </source>
</evidence>
<name>A0ABQ9AKV1_9ROSI</name>
<dbReference type="Pfam" id="PF14416">
    <property type="entry name" value="PMR5N"/>
    <property type="match status" value="1"/>
</dbReference>
<evidence type="ECO:0000256" key="5">
    <source>
        <dbReference type="ARBA" id="ARBA00022989"/>
    </source>
</evidence>
<keyword evidence="5" id="KW-1133">Transmembrane helix</keyword>
<evidence type="ECO:0000256" key="4">
    <source>
        <dbReference type="ARBA" id="ARBA00022968"/>
    </source>
</evidence>
<organism evidence="10 11">
    <name type="scientific">Salix suchowensis</name>
    <dbReference type="NCBI Taxonomy" id="1278906"/>
    <lineage>
        <taxon>Eukaryota</taxon>
        <taxon>Viridiplantae</taxon>
        <taxon>Streptophyta</taxon>
        <taxon>Embryophyta</taxon>
        <taxon>Tracheophyta</taxon>
        <taxon>Spermatophyta</taxon>
        <taxon>Magnoliopsida</taxon>
        <taxon>eudicotyledons</taxon>
        <taxon>Gunneridae</taxon>
        <taxon>Pentapetalae</taxon>
        <taxon>rosids</taxon>
        <taxon>fabids</taxon>
        <taxon>Malpighiales</taxon>
        <taxon>Salicaceae</taxon>
        <taxon>Saliceae</taxon>
        <taxon>Salix</taxon>
    </lineage>
</organism>
<reference evidence="10" key="2">
    <citation type="journal article" date="2023" name="Int. J. Mol. Sci.">
        <title>De Novo Assembly and Annotation of 11 Diverse Shrub Willow (Salix) Genomes Reveals Novel Gene Organization in Sex-Linked Regions.</title>
        <authorList>
            <person name="Hyden B."/>
            <person name="Feng K."/>
            <person name="Yates T.B."/>
            <person name="Jawdy S."/>
            <person name="Cereghino C."/>
            <person name="Smart L.B."/>
            <person name="Muchero W."/>
        </authorList>
    </citation>
    <scope>NUCLEOTIDE SEQUENCE</scope>
    <source>
        <tissue evidence="10">Shoot tip</tissue>
    </source>
</reference>